<dbReference type="InterPro" id="IPR052723">
    <property type="entry name" value="Acyl-CoA_thioesterase_PaaI"/>
</dbReference>
<organism evidence="4 5">
    <name type="scientific">Nocardioides panaciterrulae</name>
    <dbReference type="NCBI Taxonomy" id="661492"/>
    <lineage>
        <taxon>Bacteria</taxon>
        <taxon>Bacillati</taxon>
        <taxon>Actinomycetota</taxon>
        <taxon>Actinomycetes</taxon>
        <taxon>Propionibacteriales</taxon>
        <taxon>Nocardioidaceae</taxon>
        <taxon>Nocardioides</taxon>
    </lineage>
</organism>
<protein>
    <submittedName>
        <fullName evidence="4">Acyl-CoA thioesterase</fullName>
        <ecNumber evidence="4">3.1.2.-</ecNumber>
    </submittedName>
</protein>
<dbReference type="PANTHER" id="PTHR42856">
    <property type="entry name" value="ACYL-COENZYME A THIOESTERASE PAAI"/>
    <property type="match status" value="1"/>
</dbReference>
<proteinExistence type="inferred from homology"/>
<dbReference type="Gene3D" id="3.10.129.10">
    <property type="entry name" value="Hotdog Thioesterase"/>
    <property type="match status" value="1"/>
</dbReference>
<evidence type="ECO:0000313" key="4">
    <source>
        <dbReference type="EMBL" id="NYD43794.1"/>
    </source>
</evidence>
<dbReference type="Proteomes" id="UP000535511">
    <property type="component" value="Unassembled WGS sequence"/>
</dbReference>
<dbReference type="InterPro" id="IPR029069">
    <property type="entry name" value="HotDog_dom_sf"/>
</dbReference>
<dbReference type="CDD" id="cd03443">
    <property type="entry name" value="PaaI_thioesterase"/>
    <property type="match status" value="1"/>
</dbReference>
<comment type="caution">
    <text evidence="4">The sequence shown here is derived from an EMBL/GenBank/DDBJ whole genome shotgun (WGS) entry which is preliminary data.</text>
</comment>
<dbReference type="Pfam" id="PF03061">
    <property type="entry name" value="4HBT"/>
    <property type="match status" value="1"/>
</dbReference>
<dbReference type="PANTHER" id="PTHR42856:SF1">
    <property type="entry name" value="ACYL-COENZYME A THIOESTERASE PAAI"/>
    <property type="match status" value="1"/>
</dbReference>
<dbReference type="EC" id="3.1.2.-" evidence="4"/>
<name>A0A7Y9JE05_9ACTN</name>
<dbReference type="InterPro" id="IPR011973">
    <property type="entry name" value="PaaD"/>
</dbReference>
<comment type="similarity">
    <text evidence="1">Belongs to the thioesterase PaaI family.</text>
</comment>
<evidence type="ECO:0000259" key="3">
    <source>
        <dbReference type="Pfam" id="PF03061"/>
    </source>
</evidence>
<dbReference type="InterPro" id="IPR003736">
    <property type="entry name" value="PAAI_dom"/>
</dbReference>
<dbReference type="InterPro" id="IPR006683">
    <property type="entry name" value="Thioestr_dom"/>
</dbReference>
<dbReference type="SUPFAM" id="SSF54637">
    <property type="entry name" value="Thioesterase/thiol ester dehydrase-isomerase"/>
    <property type="match status" value="1"/>
</dbReference>
<evidence type="ECO:0000256" key="1">
    <source>
        <dbReference type="ARBA" id="ARBA00008324"/>
    </source>
</evidence>
<feature type="domain" description="Thioesterase" evidence="3">
    <location>
        <begin position="71"/>
        <end position="138"/>
    </location>
</feature>
<evidence type="ECO:0000313" key="5">
    <source>
        <dbReference type="Proteomes" id="UP000535511"/>
    </source>
</evidence>
<keyword evidence="5" id="KW-1185">Reference proteome</keyword>
<dbReference type="FunFam" id="3.10.129.10:FF:000022">
    <property type="entry name" value="Phenylacetic acid degradation protein"/>
    <property type="match status" value="1"/>
</dbReference>
<dbReference type="GO" id="GO:0016289">
    <property type="term" value="F:acyl-CoA hydrolase activity"/>
    <property type="evidence" value="ECO:0007669"/>
    <property type="project" value="UniProtKB-ARBA"/>
</dbReference>
<gene>
    <name evidence="4" type="ORF">BJZ21_003877</name>
</gene>
<sequence length="163" mass="16791">MVSPSERETAQATAQETAQETAQALAERSAKVMWSGDAASRSLGMSLDAVAPGRAVVSMTVRPDMVNGWDVCHGGLIASLADSAFAVACNSRGQVTVASGFDVSFLESGRLGDVLVATAEERALRGRSGLYDVTVVRGGAAGDGTVIAEFRGRSRSLGRAIEG</sequence>
<accession>A0A7Y9JE05</accession>
<keyword evidence="2 4" id="KW-0378">Hydrolase</keyword>
<dbReference type="NCBIfam" id="TIGR00369">
    <property type="entry name" value="unchar_dom_1"/>
    <property type="match status" value="1"/>
</dbReference>
<reference evidence="4 5" key="1">
    <citation type="submission" date="2020-07" db="EMBL/GenBank/DDBJ databases">
        <title>Sequencing the genomes of 1000 actinobacteria strains.</title>
        <authorList>
            <person name="Klenk H.-P."/>
        </authorList>
    </citation>
    <scope>NUCLEOTIDE SEQUENCE [LARGE SCALE GENOMIC DNA]</scope>
    <source>
        <strain evidence="4 5">DSM 21350</strain>
    </source>
</reference>
<dbReference type="AlphaFoldDB" id="A0A7Y9JE05"/>
<dbReference type="RefSeq" id="WP_343052237.1">
    <property type="nucleotide sequence ID" value="NZ_JACCBG010000001.1"/>
</dbReference>
<dbReference type="EMBL" id="JACCBG010000001">
    <property type="protein sequence ID" value="NYD43794.1"/>
    <property type="molecule type" value="Genomic_DNA"/>
</dbReference>
<evidence type="ECO:0000256" key="2">
    <source>
        <dbReference type="ARBA" id="ARBA00022801"/>
    </source>
</evidence>
<dbReference type="NCBIfam" id="TIGR02286">
    <property type="entry name" value="PaaD"/>
    <property type="match status" value="1"/>
</dbReference>